<dbReference type="OrthoDB" id="20835at2759"/>
<gene>
    <name evidence="2" type="ORF">Malapachy_3920</name>
</gene>
<dbReference type="PANTHER" id="PTHR34066:SF1">
    <property type="entry name" value="DUF1764 FAMILY PROTEIN"/>
    <property type="match status" value="1"/>
</dbReference>
<organism evidence="2 3">
    <name type="scientific">Malassezia pachydermatis</name>
    <dbReference type="NCBI Taxonomy" id="77020"/>
    <lineage>
        <taxon>Eukaryota</taxon>
        <taxon>Fungi</taxon>
        <taxon>Dikarya</taxon>
        <taxon>Basidiomycota</taxon>
        <taxon>Ustilaginomycotina</taxon>
        <taxon>Malasseziomycetes</taxon>
        <taxon>Malasseziales</taxon>
        <taxon>Malasseziaceae</taxon>
        <taxon>Malassezia</taxon>
    </lineage>
</organism>
<dbReference type="AlphaFoldDB" id="A0A0M8MUZ1"/>
<dbReference type="EMBL" id="LGAV01000004">
    <property type="protein sequence ID" value="KOS14290.1"/>
    <property type="molecule type" value="Genomic_DNA"/>
</dbReference>
<accession>A0A0M8MUZ1</accession>
<feature type="compositionally biased region" description="Low complexity" evidence="1">
    <location>
        <begin position="38"/>
        <end position="59"/>
    </location>
</feature>
<evidence type="ECO:0000256" key="1">
    <source>
        <dbReference type="SAM" id="MobiDB-lite"/>
    </source>
</evidence>
<comment type="caution">
    <text evidence="2">The sequence shown here is derived from an EMBL/GenBank/DDBJ whole genome shotgun (WGS) entry which is preliminary data.</text>
</comment>
<evidence type="ECO:0000313" key="3">
    <source>
        <dbReference type="Proteomes" id="UP000037751"/>
    </source>
</evidence>
<dbReference type="Pfam" id="PF08576">
    <property type="entry name" value="DUF1764"/>
    <property type="match status" value="1"/>
</dbReference>
<protein>
    <recommendedName>
        <fullName evidence="4">DUF1764-domain-containing protein</fullName>
    </recommendedName>
</protein>
<keyword evidence="3" id="KW-1185">Reference proteome</keyword>
<dbReference type="InterPro" id="IPR013885">
    <property type="entry name" value="DUF1764_euk"/>
</dbReference>
<dbReference type="Proteomes" id="UP000037751">
    <property type="component" value="Unassembled WGS sequence"/>
</dbReference>
<reference evidence="2 3" key="1">
    <citation type="submission" date="2015-07" db="EMBL/GenBank/DDBJ databases">
        <title>Draft Genome Sequence of Malassezia furfur CBS1878 and Malassezia pachydermatis CBS1879.</title>
        <authorList>
            <person name="Triana S."/>
            <person name="Ohm R."/>
            <person name="Gonzalez A."/>
            <person name="DeCock H."/>
            <person name="Restrepo S."/>
            <person name="Celis A."/>
        </authorList>
    </citation>
    <scope>NUCLEOTIDE SEQUENCE [LARGE SCALE GENOMIC DNA]</scope>
    <source>
        <strain evidence="2 3">CBS 1879</strain>
    </source>
</reference>
<dbReference type="PANTHER" id="PTHR34066">
    <property type="entry name" value="GROWTH FACTOR 2"/>
    <property type="match status" value="1"/>
</dbReference>
<feature type="compositionally biased region" description="Basic and acidic residues" evidence="1">
    <location>
        <begin position="113"/>
        <end position="123"/>
    </location>
</feature>
<dbReference type="RefSeq" id="XP_017991922.1">
    <property type="nucleotide sequence ID" value="XM_018138379.1"/>
</dbReference>
<evidence type="ECO:0000313" key="2">
    <source>
        <dbReference type="EMBL" id="KOS14290.1"/>
    </source>
</evidence>
<dbReference type="GeneID" id="28730255"/>
<sequence length="151" mass="16226">MRELDDIFSPLSQSATASKHSKRKRLEAEGGASKKKSGAVTSSSAVSTDASATHTTSSSKKAKSRTSNEGTSSSTSKKKDVPVVVHDMSKASSMPKQAPRPRDDDDAAFADTRGTERKRTEEGFRIFTEEELKLNQGGGTPLCPFDCDCCY</sequence>
<evidence type="ECO:0008006" key="4">
    <source>
        <dbReference type="Google" id="ProtNLM"/>
    </source>
</evidence>
<feature type="region of interest" description="Disordered" evidence="1">
    <location>
        <begin position="1"/>
        <end position="123"/>
    </location>
</feature>
<dbReference type="VEuPathDB" id="FungiDB:Malapachy_3920"/>
<proteinExistence type="predicted"/>
<name>A0A0M8MUZ1_9BASI</name>